<dbReference type="GO" id="GO:0015074">
    <property type="term" value="P:DNA integration"/>
    <property type="evidence" value="ECO:0007669"/>
    <property type="project" value="InterPro"/>
</dbReference>
<dbReference type="PROSITE" id="PS50994">
    <property type="entry name" value="INTEGRASE"/>
    <property type="match status" value="1"/>
</dbReference>
<name>A0A0G4HXD0_9ALVE</name>
<feature type="chain" id="PRO_5005192330" description="Integrase catalytic domain-containing protein" evidence="1">
    <location>
        <begin position="19"/>
        <end position="158"/>
    </location>
</feature>
<sequence length="158" mass="17822">MRMYGVCLLVVCLHIQEGIEQDFGAPYTPESQGLIEWVNATIKYVLRKLFLSVAIRAYLWLSFLQGVAQQLCETVHSHTGKSPDSVIFLKSPGVSPMTVGDKVRFVDRVPGTQEGFEPRREIGWFGGVLSLKAVSVVVKRKEGWQMVRIHPSQVRLHQ</sequence>
<gene>
    <name evidence="3" type="ORF">Cvel_9245</name>
</gene>
<feature type="domain" description="Integrase catalytic" evidence="2">
    <location>
        <begin position="1"/>
        <end position="91"/>
    </location>
</feature>
<dbReference type="InterPro" id="IPR036397">
    <property type="entry name" value="RNaseH_sf"/>
</dbReference>
<proteinExistence type="predicted"/>
<dbReference type="GO" id="GO:0003676">
    <property type="term" value="F:nucleic acid binding"/>
    <property type="evidence" value="ECO:0007669"/>
    <property type="project" value="InterPro"/>
</dbReference>
<protein>
    <recommendedName>
        <fullName evidence="2">Integrase catalytic domain-containing protein</fullName>
    </recommendedName>
</protein>
<dbReference type="EMBL" id="CDMZ01004252">
    <property type="protein sequence ID" value="CEM49153.1"/>
    <property type="molecule type" value="Genomic_DNA"/>
</dbReference>
<dbReference type="AlphaFoldDB" id="A0A0G4HXD0"/>
<dbReference type="VEuPathDB" id="CryptoDB:Cvel_9245"/>
<evidence type="ECO:0000259" key="2">
    <source>
        <dbReference type="PROSITE" id="PS50994"/>
    </source>
</evidence>
<dbReference type="PhylomeDB" id="A0A0G4HXD0"/>
<evidence type="ECO:0000256" key="1">
    <source>
        <dbReference type="SAM" id="SignalP"/>
    </source>
</evidence>
<dbReference type="SUPFAM" id="SSF53098">
    <property type="entry name" value="Ribonuclease H-like"/>
    <property type="match status" value="1"/>
</dbReference>
<accession>A0A0G4HXD0</accession>
<reference evidence="3" key="1">
    <citation type="submission" date="2014-11" db="EMBL/GenBank/DDBJ databases">
        <authorList>
            <person name="Otto D Thomas"/>
            <person name="Naeem Raeece"/>
        </authorList>
    </citation>
    <scope>NUCLEOTIDE SEQUENCE</scope>
</reference>
<dbReference type="Gene3D" id="3.30.420.10">
    <property type="entry name" value="Ribonuclease H-like superfamily/Ribonuclease H"/>
    <property type="match status" value="1"/>
</dbReference>
<feature type="signal peptide" evidence="1">
    <location>
        <begin position="1"/>
        <end position="18"/>
    </location>
</feature>
<evidence type="ECO:0000313" key="3">
    <source>
        <dbReference type="EMBL" id="CEM49153.1"/>
    </source>
</evidence>
<organism evidence="3">
    <name type="scientific">Chromera velia CCMP2878</name>
    <dbReference type="NCBI Taxonomy" id="1169474"/>
    <lineage>
        <taxon>Eukaryota</taxon>
        <taxon>Sar</taxon>
        <taxon>Alveolata</taxon>
        <taxon>Colpodellida</taxon>
        <taxon>Chromeraceae</taxon>
        <taxon>Chromera</taxon>
    </lineage>
</organism>
<dbReference type="InterPro" id="IPR012337">
    <property type="entry name" value="RNaseH-like_sf"/>
</dbReference>
<keyword evidence="1" id="KW-0732">Signal</keyword>
<dbReference type="InterPro" id="IPR001584">
    <property type="entry name" value="Integrase_cat-core"/>
</dbReference>